<protein>
    <submittedName>
        <fullName evidence="1">Uncharacterized protein</fullName>
    </submittedName>
</protein>
<dbReference type="Proteomes" id="UP001151529">
    <property type="component" value="Chromosome 17"/>
</dbReference>
<dbReference type="OrthoDB" id="1721135at2759"/>
<name>A0A9Q0SN34_SALVM</name>
<keyword evidence="2" id="KW-1185">Reference proteome</keyword>
<evidence type="ECO:0000313" key="2">
    <source>
        <dbReference type="Proteomes" id="UP001151529"/>
    </source>
</evidence>
<dbReference type="PANTHER" id="PTHR19328">
    <property type="entry name" value="HEDGEHOG-INTERACTING PROTEIN"/>
    <property type="match status" value="1"/>
</dbReference>
<dbReference type="PANTHER" id="PTHR19328:SF66">
    <property type="entry name" value="CATALYTICS"/>
    <property type="match status" value="1"/>
</dbReference>
<evidence type="ECO:0000313" key="1">
    <source>
        <dbReference type="EMBL" id="KAJ6683839.1"/>
    </source>
</evidence>
<gene>
    <name evidence="1" type="ORF">OIU85_007527</name>
</gene>
<comment type="caution">
    <text evidence="1">The sequence shown here is derived from an EMBL/GenBank/DDBJ whole genome shotgun (WGS) entry which is preliminary data.</text>
</comment>
<dbReference type="EMBL" id="JAPFFL010000013">
    <property type="protein sequence ID" value="KAJ6683839.1"/>
    <property type="molecule type" value="Genomic_DNA"/>
</dbReference>
<reference evidence="1" key="1">
    <citation type="submission" date="2022-11" db="EMBL/GenBank/DDBJ databases">
        <authorList>
            <person name="Hyden B.L."/>
            <person name="Feng K."/>
            <person name="Yates T."/>
            <person name="Jawdy S."/>
            <person name="Smart L.B."/>
            <person name="Muchero W."/>
        </authorList>
    </citation>
    <scope>NUCLEOTIDE SEQUENCE</scope>
    <source>
        <tissue evidence="1">Shoot tip</tissue>
    </source>
</reference>
<dbReference type="AlphaFoldDB" id="A0A9Q0SN34"/>
<reference evidence="1" key="2">
    <citation type="journal article" date="2023" name="Int. J. Mol. Sci.">
        <title>De Novo Assembly and Annotation of 11 Diverse Shrub Willow (Salix) Genomes Reveals Novel Gene Organization in Sex-Linked Regions.</title>
        <authorList>
            <person name="Hyden B."/>
            <person name="Feng K."/>
            <person name="Yates T.B."/>
            <person name="Jawdy S."/>
            <person name="Cereghino C."/>
            <person name="Smart L.B."/>
            <person name="Muchero W."/>
        </authorList>
    </citation>
    <scope>NUCLEOTIDE SEQUENCE [LARGE SCALE GENOMIC DNA]</scope>
    <source>
        <tissue evidence="1">Shoot tip</tissue>
    </source>
</reference>
<proteinExistence type="predicted"/>
<accession>A0A9Q0SN34</accession>
<sequence length="131" mass="14190">MEFLPLSSSSSFCNILLLTRYGSAYPLCTDSRSPFVPKSPLAFCQYSGRACCNSTEDVELQKQFKSLNVSGYGCASLLKSTICSRCDPFSAELYRTGSAPRVVPVLCNSTVSSKLIPVPPCCNRLLLKSLG</sequence>
<organism evidence="1 2">
    <name type="scientific">Salix viminalis</name>
    <name type="common">Common osier</name>
    <name type="synonym">Basket willow</name>
    <dbReference type="NCBI Taxonomy" id="40686"/>
    <lineage>
        <taxon>Eukaryota</taxon>
        <taxon>Viridiplantae</taxon>
        <taxon>Streptophyta</taxon>
        <taxon>Embryophyta</taxon>
        <taxon>Tracheophyta</taxon>
        <taxon>Spermatophyta</taxon>
        <taxon>Magnoliopsida</taxon>
        <taxon>eudicotyledons</taxon>
        <taxon>Gunneridae</taxon>
        <taxon>Pentapetalae</taxon>
        <taxon>rosids</taxon>
        <taxon>fabids</taxon>
        <taxon>Malpighiales</taxon>
        <taxon>Salicaceae</taxon>
        <taxon>Saliceae</taxon>
        <taxon>Salix</taxon>
    </lineage>
</organism>